<evidence type="ECO:0000256" key="4">
    <source>
        <dbReference type="ARBA" id="ARBA00022547"/>
    </source>
</evidence>
<feature type="transmembrane region" description="Helical" evidence="13">
    <location>
        <begin position="6"/>
        <end position="26"/>
    </location>
</feature>
<dbReference type="AlphaFoldDB" id="A0A0A6Z5J9"/>
<comment type="similarity">
    <text evidence="2 12">Belongs to the ATPase protein 8 family.</text>
</comment>
<keyword evidence="7 13" id="KW-1133">Transmembrane helix</keyword>
<keyword evidence="10 13" id="KW-0472">Membrane</keyword>
<evidence type="ECO:0000256" key="10">
    <source>
        <dbReference type="ARBA" id="ARBA00023136"/>
    </source>
</evidence>
<keyword evidence="5 12" id="KW-0812">Transmembrane</keyword>
<geneLocation type="mitochondrion" evidence="14"/>
<keyword evidence="9 12" id="KW-0496">Mitochondrion</keyword>
<dbReference type="InterPro" id="IPR001421">
    <property type="entry name" value="ATP8_metazoa"/>
</dbReference>
<evidence type="ECO:0000256" key="9">
    <source>
        <dbReference type="ARBA" id="ARBA00023128"/>
    </source>
</evidence>
<evidence type="ECO:0000256" key="6">
    <source>
        <dbReference type="ARBA" id="ARBA00022781"/>
    </source>
</evidence>
<keyword evidence="11" id="KW-0066">ATP synthesis</keyword>
<dbReference type="GO" id="GO:0015078">
    <property type="term" value="F:proton transmembrane transporter activity"/>
    <property type="evidence" value="ECO:0007669"/>
    <property type="project" value="InterPro"/>
</dbReference>
<evidence type="ECO:0000256" key="2">
    <source>
        <dbReference type="ARBA" id="ARBA00008892"/>
    </source>
</evidence>
<gene>
    <name evidence="14" type="primary">ATP8</name>
</gene>
<dbReference type="GO" id="GO:0015986">
    <property type="term" value="P:proton motive force-driven ATP synthesis"/>
    <property type="evidence" value="ECO:0007669"/>
    <property type="project" value="InterPro"/>
</dbReference>
<accession>A0A0A6Z5J9</accession>
<dbReference type="EMBL" id="JQ929919">
    <property type="protein sequence ID" value="AFK28507.1"/>
    <property type="molecule type" value="Genomic_DNA"/>
</dbReference>
<reference evidence="14" key="1">
    <citation type="submission" date="2012-04" db="EMBL/GenBank/DDBJ databases">
        <authorList>
            <person name="Zheng Y."/>
            <person name="Peng R."/>
            <person name="Hu L."/>
            <person name="Kuro-o M."/>
            <person name="Zeng X."/>
        </authorList>
    </citation>
    <scope>NUCLEOTIDE SEQUENCE</scope>
</reference>
<evidence type="ECO:0000256" key="12">
    <source>
        <dbReference type="RuleBase" id="RU003661"/>
    </source>
</evidence>
<protein>
    <recommendedName>
        <fullName evidence="12">ATP synthase complex subunit 8</fullName>
    </recommendedName>
</protein>
<proteinExistence type="inferred from homology"/>
<evidence type="ECO:0000256" key="5">
    <source>
        <dbReference type="ARBA" id="ARBA00022692"/>
    </source>
</evidence>
<keyword evidence="8 12" id="KW-0406">Ion transport</keyword>
<evidence type="ECO:0000256" key="1">
    <source>
        <dbReference type="ARBA" id="ARBA00004304"/>
    </source>
</evidence>
<keyword evidence="3 12" id="KW-0813">Transport</keyword>
<dbReference type="GO" id="GO:0031966">
    <property type="term" value="C:mitochondrial membrane"/>
    <property type="evidence" value="ECO:0007669"/>
    <property type="project" value="UniProtKB-SubCell"/>
</dbReference>
<organism evidence="14">
    <name type="scientific">Hynobius hidamontanus</name>
    <name type="common">Ochikura swamp salamander</name>
    <dbReference type="NCBI Taxonomy" id="324337"/>
    <lineage>
        <taxon>Eukaryota</taxon>
        <taxon>Metazoa</taxon>
        <taxon>Chordata</taxon>
        <taxon>Craniata</taxon>
        <taxon>Vertebrata</taxon>
        <taxon>Euteleostomi</taxon>
        <taxon>Amphibia</taxon>
        <taxon>Batrachia</taxon>
        <taxon>Caudata</taxon>
        <taxon>Cryptobranchoidea</taxon>
        <taxon>Hynobiidae</taxon>
        <taxon>Hynobius</taxon>
        <taxon>Hynobius</taxon>
    </lineage>
</organism>
<dbReference type="PANTHER" id="PTHR39937">
    <property type="entry name" value="ATP SYNTHASE PROTEIN 8"/>
    <property type="match status" value="1"/>
</dbReference>
<comment type="subcellular location">
    <subcellularLocation>
        <location evidence="1 12">Mitochondrion membrane</location>
        <topology evidence="1 12">Single-pass membrane protein</topology>
    </subcellularLocation>
</comment>
<keyword evidence="4 12" id="KW-0138">CF(0)</keyword>
<sequence length="55" mass="6590">MPQLNPGPWLAIFLMSWIVFLLILTFKISNFNNLNEPTSQNKNMKKPESWNWPWI</sequence>
<name>A0A0A6Z5J9_9AMPH</name>
<evidence type="ECO:0000313" key="14">
    <source>
        <dbReference type="EMBL" id="AFK28507.1"/>
    </source>
</evidence>
<evidence type="ECO:0000256" key="11">
    <source>
        <dbReference type="ARBA" id="ARBA00023310"/>
    </source>
</evidence>
<evidence type="ECO:0000256" key="7">
    <source>
        <dbReference type="ARBA" id="ARBA00022989"/>
    </source>
</evidence>
<evidence type="ECO:0000256" key="13">
    <source>
        <dbReference type="SAM" id="Phobius"/>
    </source>
</evidence>
<keyword evidence="6 12" id="KW-0375">Hydrogen ion transport</keyword>
<evidence type="ECO:0000256" key="3">
    <source>
        <dbReference type="ARBA" id="ARBA00022448"/>
    </source>
</evidence>
<evidence type="ECO:0000256" key="8">
    <source>
        <dbReference type="ARBA" id="ARBA00023065"/>
    </source>
</evidence>
<dbReference type="InterPro" id="IPR050635">
    <property type="entry name" value="ATPase_protein_8"/>
</dbReference>
<dbReference type="Pfam" id="PF00895">
    <property type="entry name" value="ATP-synt_8"/>
    <property type="match status" value="1"/>
</dbReference>
<dbReference type="PANTHER" id="PTHR39937:SF1">
    <property type="entry name" value="ATP SYNTHASE PROTEIN 8"/>
    <property type="match status" value="1"/>
</dbReference>
<dbReference type="GO" id="GO:0045259">
    <property type="term" value="C:proton-transporting ATP synthase complex"/>
    <property type="evidence" value="ECO:0007669"/>
    <property type="project" value="UniProtKB-KW"/>
</dbReference>